<dbReference type="Proteomes" id="UP001165065">
    <property type="component" value="Unassembled WGS sequence"/>
</dbReference>
<accession>A0A9W7GJW1</accession>
<evidence type="ECO:0000313" key="2">
    <source>
        <dbReference type="EMBL" id="GMI45332.1"/>
    </source>
</evidence>
<organism evidence="2 3">
    <name type="scientific">Triparma columacea</name>
    <dbReference type="NCBI Taxonomy" id="722753"/>
    <lineage>
        <taxon>Eukaryota</taxon>
        <taxon>Sar</taxon>
        <taxon>Stramenopiles</taxon>
        <taxon>Ochrophyta</taxon>
        <taxon>Bolidophyceae</taxon>
        <taxon>Parmales</taxon>
        <taxon>Triparmaceae</taxon>
        <taxon>Triparma</taxon>
    </lineage>
</organism>
<keyword evidence="3" id="KW-1185">Reference proteome</keyword>
<feature type="compositionally biased region" description="Basic and acidic residues" evidence="1">
    <location>
        <begin position="1064"/>
        <end position="1104"/>
    </location>
</feature>
<dbReference type="EMBL" id="BRYA01001542">
    <property type="protein sequence ID" value="GMI45332.1"/>
    <property type="molecule type" value="Genomic_DNA"/>
</dbReference>
<gene>
    <name evidence="2" type="ORF">TrCOL_g3258</name>
</gene>
<protein>
    <submittedName>
        <fullName evidence="2">Uncharacterized protein</fullName>
    </submittedName>
</protein>
<feature type="region of interest" description="Disordered" evidence="1">
    <location>
        <begin position="1064"/>
        <end position="1137"/>
    </location>
</feature>
<feature type="compositionally biased region" description="Low complexity" evidence="1">
    <location>
        <begin position="671"/>
        <end position="692"/>
    </location>
</feature>
<name>A0A9W7GJW1_9STRA</name>
<reference evidence="3" key="1">
    <citation type="journal article" date="2023" name="Commun. Biol.">
        <title>Genome analysis of Parmales, the sister group of diatoms, reveals the evolutionary specialization of diatoms from phago-mixotrophs to photoautotrophs.</title>
        <authorList>
            <person name="Ban H."/>
            <person name="Sato S."/>
            <person name="Yoshikawa S."/>
            <person name="Yamada K."/>
            <person name="Nakamura Y."/>
            <person name="Ichinomiya M."/>
            <person name="Sato N."/>
            <person name="Blanc-Mathieu R."/>
            <person name="Endo H."/>
            <person name="Kuwata A."/>
            <person name="Ogata H."/>
        </authorList>
    </citation>
    <scope>NUCLEOTIDE SEQUENCE [LARGE SCALE GENOMIC DNA]</scope>
</reference>
<dbReference type="OrthoDB" id="64196at2759"/>
<evidence type="ECO:0000256" key="1">
    <source>
        <dbReference type="SAM" id="MobiDB-lite"/>
    </source>
</evidence>
<dbReference type="AlphaFoldDB" id="A0A9W7GJW1"/>
<feature type="compositionally biased region" description="Basic and acidic residues" evidence="1">
    <location>
        <begin position="1123"/>
        <end position="1137"/>
    </location>
</feature>
<comment type="caution">
    <text evidence="2">The sequence shown here is derived from an EMBL/GenBank/DDBJ whole genome shotgun (WGS) entry which is preliminary data.</text>
</comment>
<sequence>MSSYTSSTAPVDALFSSFRVAMSAPLDPSFPFSDISTTSLPPPPPASKFTPRELIAQEDGILVSVENVIPTSDRIVQSLMNAGNEGGKENEGPNLMKAQQSFINSSYTLQRSQIRRLYALNKSLSQSRSQTLLKSAASVCSRVEDVLLTARMRDSLYKRKVSIQANGVERRLRELIFECVGEFEKGRIRGVRRSEYLDETVNKELNEKLEDLRWKRFAARLEMDGFNISCTDINRPLAGSEQYSNLANFFAHLLNQRLAKTSSTPRSSPRPGDSSNKYVQVTRILRFTPLASPRNPRRNSSHNGMSNEVSLPCNNERTLFLALQNVCFTMPSKGGGGNLGSGAGPNASLSRFATGALPIPPLPKFSPSAVLSSKVLSWLMLGGIGACTDRRPGAEQALATPMGNRIYFCIEERAACGRGKREKDEHVVLEEYMKGTTAKDAVEAYSAVVVARFIESLYDTNLGGADLVEYRNLVDRLKKETTISEVDELKIDGIINRHKHVVDEANGGKHQPQENDTIFSYPDILTVKFQGKTLHFAPATVLHLMESSYMNDMKSLLSPAQRVELEKRYPKEIVNNNLISSLYVPLQNSPPSMEDLTSPPIHDCYLAPLSKLSHTELLNGYIVRNVVGGNMGENSTTLQLPTSLDLLPDMPIKDGQSSSGGRPLSTPAWGESVESEAFGSSSSPTTSTSSTYSHSYATVFNPSLPPSPSSFYTYHEDGSIKDSRPAIEWGDTAAVMVQYKVVDKPVREVGDGKWESCDPSLVGRPRELDGQMVRGGGTSGVKGSKTKKKWDTAMLSDLCRWRACMATSTSKPGPKYLCEKHSGLKLFLDTRAQGGQVQQGTVPPTCADSNRFLPKKMPQSSSLSDLQLIKMASSLLMELENGKLASTIKTFCKRASAEASEKYVHQIREDRSSDSNVSTKGKKGRWDTNWSRWLSNPAFTSEVNRLSHTQQIVSQIHNVEKGVTGEVGRLREIGVYPTAELALIRRQFKKISEEWGDGGEREELEMELEFCERKRQLLRHRRMEVEGELGLGGGGGNREGGKEEGMFFAPGQGDVRLGVVGEQRHAGEERGEGRNRRQHSQQEHMIQRERNEGEVRAEVVDAVRQHHPAIRTEQSPYTMNGARGKERAEGMRRSRRK</sequence>
<evidence type="ECO:0000313" key="3">
    <source>
        <dbReference type="Proteomes" id="UP001165065"/>
    </source>
</evidence>
<feature type="region of interest" description="Disordered" evidence="1">
    <location>
        <begin position="757"/>
        <end position="786"/>
    </location>
</feature>
<feature type="region of interest" description="Disordered" evidence="1">
    <location>
        <begin position="645"/>
        <end position="692"/>
    </location>
</feature>
<proteinExistence type="predicted"/>